<feature type="compositionally biased region" description="Basic and acidic residues" evidence="1">
    <location>
        <begin position="240"/>
        <end position="263"/>
    </location>
</feature>
<feature type="region of interest" description="Disordered" evidence="1">
    <location>
        <begin position="1"/>
        <end position="73"/>
    </location>
</feature>
<evidence type="ECO:0000256" key="1">
    <source>
        <dbReference type="SAM" id="MobiDB-lite"/>
    </source>
</evidence>
<evidence type="ECO:0000313" key="2">
    <source>
        <dbReference type="EMBL" id="KAK4501383.1"/>
    </source>
</evidence>
<name>A0ABR0EKR2_ZASCE</name>
<comment type="caution">
    <text evidence="2">The sequence shown here is derived from an EMBL/GenBank/DDBJ whole genome shotgun (WGS) entry which is preliminary data.</text>
</comment>
<dbReference type="EMBL" id="JAXOVC010000005">
    <property type="protein sequence ID" value="KAK4501383.1"/>
    <property type="molecule type" value="Genomic_DNA"/>
</dbReference>
<evidence type="ECO:0000313" key="3">
    <source>
        <dbReference type="Proteomes" id="UP001305779"/>
    </source>
</evidence>
<feature type="compositionally biased region" description="Low complexity" evidence="1">
    <location>
        <begin position="16"/>
        <end position="30"/>
    </location>
</feature>
<proteinExistence type="predicted"/>
<dbReference type="Proteomes" id="UP001305779">
    <property type="component" value="Unassembled WGS sequence"/>
</dbReference>
<feature type="compositionally biased region" description="Basic and acidic residues" evidence="1">
    <location>
        <begin position="1"/>
        <end position="13"/>
    </location>
</feature>
<feature type="compositionally biased region" description="Basic residues" evidence="1">
    <location>
        <begin position="264"/>
        <end position="280"/>
    </location>
</feature>
<protein>
    <recommendedName>
        <fullName evidence="4">WW domain-containing protein</fullName>
    </recommendedName>
</protein>
<feature type="compositionally biased region" description="Basic and acidic residues" evidence="1">
    <location>
        <begin position="31"/>
        <end position="40"/>
    </location>
</feature>
<feature type="region of interest" description="Disordered" evidence="1">
    <location>
        <begin position="206"/>
        <end position="280"/>
    </location>
</feature>
<keyword evidence="3" id="KW-1185">Reference proteome</keyword>
<organism evidence="2 3">
    <name type="scientific">Zasmidium cellare</name>
    <name type="common">Wine cellar mold</name>
    <name type="synonym">Racodium cellare</name>
    <dbReference type="NCBI Taxonomy" id="395010"/>
    <lineage>
        <taxon>Eukaryota</taxon>
        <taxon>Fungi</taxon>
        <taxon>Dikarya</taxon>
        <taxon>Ascomycota</taxon>
        <taxon>Pezizomycotina</taxon>
        <taxon>Dothideomycetes</taxon>
        <taxon>Dothideomycetidae</taxon>
        <taxon>Mycosphaerellales</taxon>
        <taxon>Mycosphaerellaceae</taxon>
        <taxon>Zasmidium</taxon>
    </lineage>
</organism>
<reference evidence="2 3" key="1">
    <citation type="journal article" date="2023" name="G3 (Bethesda)">
        <title>A chromosome-level genome assembly of Zasmidium syzygii isolated from banana leaves.</title>
        <authorList>
            <person name="van Westerhoven A.C."/>
            <person name="Mehrabi R."/>
            <person name="Talebi R."/>
            <person name="Steentjes M.B.F."/>
            <person name="Corcolon B."/>
            <person name="Chong P.A."/>
            <person name="Kema G.H.J."/>
            <person name="Seidl M.F."/>
        </authorList>
    </citation>
    <scope>NUCLEOTIDE SEQUENCE [LARGE SCALE GENOMIC DNA]</scope>
    <source>
        <strain evidence="2 3">P124</strain>
    </source>
</reference>
<feature type="compositionally biased region" description="Basic and acidic residues" evidence="1">
    <location>
        <begin position="64"/>
        <end position="73"/>
    </location>
</feature>
<gene>
    <name evidence="2" type="ORF">PRZ48_007192</name>
</gene>
<sequence length="280" mass="31072">MASPPSDEKEFKIKGAASNKSSSSPPASTPDKTDDQRDDASVNVKTPVAEAEEGNPTASKAKGKKTEPDEQELKAKYRWYKCEAVDPASGEKVEWFVHKDTEESRWDEPNESFWLFDTETQDADVAAGLQQTLKARAKAKGIDLPDGYGGYVPQIHGPYDAKASYVKWHERKAEAEAAAAAEQTRAALPGAATYESTMTLNRFTGHAQRSGLGPERHSDSAKASRQMNAFFDPDAAANSHDGRSLKEERKGQYQTRKQIEEHKRVNKQKKEAKRRAKFLN</sequence>
<evidence type="ECO:0008006" key="4">
    <source>
        <dbReference type="Google" id="ProtNLM"/>
    </source>
</evidence>
<accession>A0ABR0EKR2</accession>